<accession>A0A9D4EXV0</accession>
<reference evidence="1" key="1">
    <citation type="journal article" date="2019" name="bioRxiv">
        <title>The Genome of the Zebra Mussel, Dreissena polymorpha: A Resource for Invasive Species Research.</title>
        <authorList>
            <person name="McCartney M.A."/>
            <person name="Auch B."/>
            <person name="Kono T."/>
            <person name="Mallez S."/>
            <person name="Zhang Y."/>
            <person name="Obille A."/>
            <person name="Becker A."/>
            <person name="Abrahante J.E."/>
            <person name="Garbe J."/>
            <person name="Badalamenti J.P."/>
            <person name="Herman A."/>
            <person name="Mangelson H."/>
            <person name="Liachko I."/>
            <person name="Sullivan S."/>
            <person name="Sone E.D."/>
            <person name="Koren S."/>
            <person name="Silverstein K.A.T."/>
            <person name="Beckman K.B."/>
            <person name="Gohl D.M."/>
        </authorList>
    </citation>
    <scope>NUCLEOTIDE SEQUENCE</scope>
    <source>
        <strain evidence="1">Duluth1</strain>
        <tissue evidence="1">Whole animal</tissue>
    </source>
</reference>
<comment type="caution">
    <text evidence="1">The sequence shown here is derived from an EMBL/GenBank/DDBJ whole genome shotgun (WGS) entry which is preliminary data.</text>
</comment>
<keyword evidence="2" id="KW-1185">Reference proteome</keyword>
<name>A0A9D4EXV0_DREPO</name>
<evidence type="ECO:0000313" key="2">
    <source>
        <dbReference type="Proteomes" id="UP000828390"/>
    </source>
</evidence>
<dbReference type="EMBL" id="JAIWYP010000008">
    <property type="protein sequence ID" value="KAH3786341.1"/>
    <property type="molecule type" value="Genomic_DNA"/>
</dbReference>
<dbReference type="AlphaFoldDB" id="A0A9D4EXV0"/>
<gene>
    <name evidence="1" type="ORF">DPMN_164448</name>
</gene>
<evidence type="ECO:0000313" key="1">
    <source>
        <dbReference type="EMBL" id="KAH3786341.1"/>
    </source>
</evidence>
<sequence>MNDFADWYVIKYGALTEKYVLATQVQNTNQCNYSPFTTLPSYMECTCRSREYTCIIKNLTLDQDGDQWRCKGAPTIGSEELTSERVTIQTFTVPSGSQAKPVLT</sequence>
<dbReference type="Proteomes" id="UP000828390">
    <property type="component" value="Unassembled WGS sequence"/>
</dbReference>
<reference evidence="1" key="2">
    <citation type="submission" date="2020-11" db="EMBL/GenBank/DDBJ databases">
        <authorList>
            <person name="McCartney M.A."/>
            <person name="Auch B."/>
            <person name="Kono T."/>
            <person name="Mallez S."/>
            <person name="Becker A."/>
            <person name="Gohl D.M."/>
            <person name="Silverstein K.A.T."/>
            <person name="Koren S."/>
            <person name="Bechman K.B."/>
            <person name="Herman A."/>
            <person name="Abrahante J.E."/>
            <person name="Garbe J."/>
        </authorList>
    </citation>
    <scope>NUCLEOTIDE SEQUENCE</scope>
    <source>
        <strain evidence="1">Duluth1</strain>
        <tissue evidence="1">Whole animal</tissue>
    </source>
</reference>
<proteinExistence type="predicted"/>
<organism evidence="1 2">
    <name type="scientific">Dreissena polymorpha</name>
    <name type="common">Zebra mussel</name>
    <name type="synonym">Mytilus polymorpha</name>
    <dbReference type="NCBI Taxonomy" id="45954"/>
    <lineage>
        <taxon>Eukaryota</taxon>
        <taxon>Metazoa</taxon>
        <taxon>Spiralia</taxon>
        <taxon>Lophotrochozoa</taxon>
        <taxon>Mollusca</taxon>
        <taxon>Bivalvia</taxon>
        <taxon>Autobranchia</taxon>
        <taxon>Heteroconchia</taxon>
        <taxon>Euheterodonta</taxon>
        <taxon>Imparidentia</taxon>
        <taxon>Neoheterodontei</taxon>
        <taxon>Myida</taxon>
        <taxon>Dreissenoidea</taxon>
        <taxon>Dreissenidae</taxon>
        <taxon>Dreissena</taxon>
    </lineage>
</organism>
<protein>
    <submittedName>
        <fullName evidence="1">Uncharacterized protein</fullName>
    </submittedName>
</protein>